<accession>X0W6X6</accession>
<protein>
    <recommendedName>
        <fullName evidence="3">GHMP kinase N-terminal domain-containing protein</fullName>
    </recommendedName>
</protein>
<dbReference type="AlphaFoldDB" id="X0W6X6"/>
<evidence type="ECO:0000313" key="4">
    <source>
        <dbReference type="EMBL" id="GAG08421.1"/>
    </source>
</evidence>
<feature type="non-terminal residue" evidence="4">
    <location>
        <position position="265"/>
    </location>
</feature>
<evidence type="ECO:0000259" key="3">
    <source>
        <dbReference type="Pfam" id="PF00288"/>
    </source>
</evidence>
<dbReference type="InterPro" id="IPR006204">
    <property type="entry name" value="GHMP_kinase_N_dom"/>
</dbReference>
<dbReference type="SUPFAM" id="SSF54211">
    <property type="entry name" value="Ribosomal protein S5 domain 2-like"/>
    <property type="match status" value="1"/>
</dbReference>
<dbReference type="Pfam" id="PF00288">
    <property type="entry name" value="GHMP_kinases_N"/>
    <property type="match status" value="1"/>
</dbReference>
<dbReference type="SUPFAM" id="SSF55060">
    <property type="entry name" value="GHMP Kinase, C-terminal domain"/>
    <property type="match status" value="1"/>
</dbReference>
<name>X0W6X6_9ZZZZ</name>
<dbReference type="InterPro" id="IPR036554">
    <property type="entry name" value="GHMP_kinase_C_sf"/>
</dbReference>
<dbReference type="GO" id="GO:0005524">
    <property type="term" value="F:ATP binding"/>
    <property type="evidence" value="ECO:0007669"/>
    <property type="project" value="UniProtKB-KW"/>
</dbReference>
<dbReference type="PANTHER" id="PTHR38710:SF1">
    <property type="entry name" value="WITH PUTATIVE URIDYL PYROPHOSPHORYLASE-RELATED"/>
    <property type="match status" value="1"/>
</dbReference>
<sequence length="265" mass="29507">HATISAAIDTYAGATVETASELVLEAVTHEGETLARQTFAGPPPYPYDGPLDLLKGAVNRLYVYSSQFRQRLAERGGVRIATWTEVPRHSGLGGSSVLVLLALAALRAFYELDSRIHNDYVLAELCQRVEAKELGITCGYADRYVPLFGGLAYLDYRGKVHQKPIGEEAFVTYEGLHTWVPDLPLVVAFTAVVRESGDVHSVMRGRYLKEHADYERGGSKPFMLEVMERVGATAWRGKMALLREDWAEFGRLMGENHRLVDEMMT</sequence>
<dbReference type="Gene3D" id="3.30.230.120">
    <property type="match status" value="1"/>
</dbReference>
<gene>
    <name evidence="4" type="ORF">S01H1_44568</name>
</gene>
<dbReference type="EMBL" id="BARS01028431">
    <property type="protein sequence ID" value="GAG08421.1"/>
    <property type="molecule type" value="Genomic_DNA"/>
</dbReference>
<organism evidence="4">
    <name type="scientific">marine sediment metagenome</name>
    <dbReference type="NCBI Taxonomy" id="412755"/>
    <lineage>
        <taxon>unclassified sequences</taxon>
        <taxon>metagenomes</taxon>
        <taxon>ecological metagenomes</taxon>
    </lineage>
</organism>
<evidence type="ECO:0000256" key="1">
    <source>
        <dbReference type="ARBA" id="ARBA00022741"/>
    </source>
</evidence>
<keyword evidence="2" id="KW-0067">ATP-binding</keyword>
<comment type="caution">
    <text evidence="4">The sequence shown here is derived from an EMBL/GenBank/DDBJ whole genome shotgun (WGS) entry which is preliminary data.</text>
</comment>
<dbReference type="PANTHER" id="PTHR38710">
    <property type="entry name" value="WITH PUTATIVE URIDYL PYROPHOSPHORYLASE-RELATED"/>
    <property type="match status" value="1"/>
</dbReference>
<keyword evidence="1" id="KW-0547">Nucleotide-binding</keyword>
<feature type="domain" description="GHMP kinase N-terminal" evidence="3">
    <location>
        <begin position="67"/>
        <end position="150"/>
    </location>
</feature>
<dbReference type="InterPro" id="IPR053034">
    <property type="entry name" value="Glucuronokinase-like"/>
</dbReference>
<evidence type="ECO:0000256" key="2">
    <source>
        <dbReference type="ARBA" id="ARBA00022840"/>
    </source>
</evidence>
<reference evidence="4" key="1">
    <citation type="journal article" date="2014" name="Front. Microbiol.">
        <title>High frequency of phylogenetically diverse reductive dehalogenase-homologous genes in deep subseafloor sedimentary metagenomes.</title>
        <authorList>
            <person name="Kawai M."/>
            <person name="Futagami T."/>
            <person name="Toyoda A."/>
            <person name="Takaki Y."/>
            <person name="Nishi S."/>
            <person name="Hori S."/>
            <person name="Arai W."/>
            <person name="Tsubouchi T."/>
            <person name="Morono Y."/>
            <person name="Uchiyama I."/>
            <person name="Ito T."/>
            <person name="Fujiyama A."/>
            <person name="Inagaki F."/>
            <person name="Takami H."/>
        </authorList>
    </citation>
    <scope>NUCLEOTIDE SEQUENCE</scope>
    <source>
        <strain evidence="4">Expedition CK06-06</strain>
    </source>
</reference>
<proteinExistence type="predicted"/>
<dbReference type="InterPro" id="IPR020568">
    <property type="entry name" value="Ribosomal_Su5_D2-typ_SF"/>
</dbReference>
<feature type="non-terminal residue" evidence="4">
    <location>
        <position position="1"/>
    </location>
</feature>